<name>A0A106BY94_SHEFR</name>
<evidence type="ECO:0000313" key="1">
    <source>
        <dbReference type="EMBL" id="KVX00810.1"/>
    </source>
</evidence>
<proteinExistence type="predicted"/>
<reference evidence="1 2" key="1">
    <citation type="submission" date="2016-01" db="EMBL/GenBank/DDBJ databases">
        <title>Draft genome of the antarctic isolate Shewanella frigidimarina Ag06-30.</title>
        <authorList>
            <person name="Parmeciano Di Noto G."/>
            <person name="Vazquez S."/>
            <person name="Mac Cormack W."/>
            <person name="Iriarte A."/>
            <person name="Quiroga C."/>
        </authorList>
    </citation>
    <scope>NUCLEOTIDE SEQUENCE [LARGE SCALE GENOMIC DNA]</scope>
    <source>
        <strain evidence="1 2">Ag06-30</strain>
    </source>
</reference>
<sequence>MLCDVLYINEIRTLAMLKSFLSLFEDKFSKESILNQLEVDIATGTGFWSRFDISDSRLSNRRV</sequence>
<dbReference type="AlphaFoldDB" id="A0A106BY94"/>
<comment type="caution">
    <text evidence="1">The sequence shown here is derived from an EMBL/GenBank/DDBJ whole genome shotgun (WGS) entry which is preliminary data.</text>
</comment>
<gene>
    <name evidence="1" type="ORF">AWJ07_19465</name>
</gene>
<organism evidence="1">
    <name type="scientific">Shewanella frigidimarina</name>
    <dbReference type="NCBI Taxonomy" id="56812"/>
    <lineage>
        <taxon>Bacteria</taxon>
        <taxon>Pseudomonadati</taxon>
        <taxon>Pseudomonadota</taxon>
        <taxon>Gammaproteobacteria</taxon>
        <taxon>Alteromonadales</taxon>
        <taxon>Shewanellaceae</taxon>
        <taxon>Shewanella</taxon>
    </lineage>
</organism>
<protein>
    <submittedName>
        <fullName evidence="1">Uncharacterized protein</fullName>
    </submittedName>
</protein>
<dbReference type="EMBL" id="LRDC01000033">
    <property type="protein sequence ID" value="KVX00810.1"/>
    <property type="molecule type" value="Genomic_DNA"/>
</dbReference>
<accession>A0A106BY94</accession>
<dbReference type="Proteomes" id="UP000055702">
    <property type="component" value="Unassembled WGS sequence"/>
</dbReference>
<evidence type="ECO:0000313" key="2">
    <source>
        <dbReference type="Proteomes" id="UP000055702"/>
    </source>
</evidence>